<evidence type="ECO:0000259" key="2">
    <source>
        <dbReference type="SMART" id="SM01006"/>
    </source>
</evidence>
<name>A0A9P7SW66_9HYPO</name>
<organism evidence="3 4">
    <name type="scientific">Claviceps pusilla</name>
    <dbReference type="NCBI Taxonomy" id="123648"/>
    <lineage>
        <taxon>Eukaryota</taxon>
        <taxon>Fungi</taxon>
        <taxon>Dikarya</taxon>
        <taxon>Ascomycota</taxon>
        <taxon>Pezizomycotina</taxon>
        <taxon>Sordariomycetes</taxon>
        <taxon>Hypocreomycetidae</taxon>
        <taxon>Hypocreales</taxon>
        <taxon>Clavicipitaceae</taxon>
        <taxon>Claviceps</taxon>
    </lineage>
</organism>
<dbReference type="GO" id="GO:0016410">
    <property type="term" value="F:N-acyltransferase activity"/>
    <property type="evidence" value="ECO:0007669"/>
    <property type="project" value="TreeGrafter"/>
</dbReference>
<dbReference type="AlphaFoldDB" id="A0A9P7SW66"/>
<dbReference type="EMBL" id="SRPW01003573">
    <property type="protein sequence ID" value="KAG5986621.1"/>
    <property type="molecule type" value="Genomic_DNA"/>
</dbReference>
<dbReference type="PANTHER" id="PTHR31438:SF7">
    <property type="entry name" value="ACYLTRANSFERASE MBTK_IUCB-LIKE CONSERVED DOMAIN-CONTAINING PROTEIN"/>
    <property type="match status" value="1"/>
</dbReference>
<sequence length="452" mass="52193">MASATSQHQQPSIKIRLPHPYRTTYHLQLLPTTTGTDGARTYFLRQDTTNGRDEEPFPEVLHDERVLFTQLEAVEADRIDEANNTQWARARRSPAWRIDWEASKTDKTDKKTPTVGQVWLFLYAFFTLHHQVESFRLRLRGPAADALSKALLLSMVAIEHPRRVDDAAAISSSGATSAETPAETPELLVLRSAFWQGCASPLGARPVWLPSWPSANTVPHLEYTIDATQSTYLRHPRRTPKPEPGSVIYSRYIPSLDEHFSLTALDHRNSSHLALFHRWQNDPRVARGWLESGSLDHHRRYLDSLHHDPHVLTVLGCFDDVPFAYFEIYWAKEDRMGMHYPAADFDRGRHSLVGEDAFRGAHRVMAWWPSVMHYILLDDHRTENVVGEPRLTGEKVLMYEYMFGLHQDMWMDLPHKRANLVKCSRERFFQICPFEQHTKHIAGTTFKFPSRL</sequence>
<protein>
    <recommendedName>
        <fullName evidence="2">Acyltransferase MbtK/IucB-like conserved domain-containing protein</fullName>
    </recommendedName>
</protein>
<dbReference type="Proteomes" id="UP000748025">
    <property type="component" value="Unassembled WGS sequence"/>
</dbReference>
<gene>
    <name evidence="3" type="ORF">E4U43_005434</name>
</gene>
<comment type="similarity">
    <text evidence="1">Belongs to the lysine N-acyltransferase MbtK family.</text>
</comment>
<dbReference type="SUPFAM" id="SSF55729">
    <property type="entry name" value="Acyl-CoA N-acyltransferases (Nat)"/>
    <property type="match status" value="1"/>
</dbReference>
<reference evidence="3" key="1">
    <citation type="journal article" date="2020" name="bioRxiv">
        <title>Whole genome comparisons of ergot fungi reveals the divergence and evolution of species within the genus Claviceps are the result of varying mechanisms driving genome evolution and host range expansion.</title>
        <authorList>
            <person name="Wyka S.A."/>
            <person name="Mondo S.J."/>
            <person name="Liu M."/>
            <person name="Dettman J."/>
            <person name="Nalam V."/>
            <person name="Broders K.D."/>
        </authorList>
    </citation>
    <scope>NUCLEOTIDE SEQUENCE</scope>
    <source>
        <strain evidence="3">CCC 602</strain>
    </source>
</reference>
<dbReference type="PANTHER" id="PTHR31438">
    <property type="entry name" value="LYSINE N-ACYLTRANSFERASE C17G9.06C-RELATED"/>
    <property type="match status" value="1"/>
</dbReference>
<dbReference type="OrthoDB" id="4250781at2759"/>
<dbReference type="GO" id="GO:0019290">
    <property type="term" value="P:siderophore biosynthetic process"/>
    <property type="evidence" value="ECO:0007669"/>
    <property type="project" value="InterPro"/>
</dbReference>
<evidence type="ECO:0000313" key="4">
    <source>
        <dbReference type="Proteomes" id="UP000748025"/>
    </source>
</evidence>
<evidence type="ECO:0000313" key="3">
    <source>
        <dbReference type="EMBL" id="KAG5986621.1"/>
    </source>
</evidence>
<dbReference type="InterPro" id="IPR016181">
    <property type="entry name" value="Acyl_CoA_acyltransferase"/>
</dbReference>
<feature type="domain" description="Acyltransferase MbtK/IucB-like conserved" evidence="2">
    <location>
        <begin position="263"/>
        <end position="312"/>
    </location>
</feature>
<dbReference type="SMART" id="SM01006">
    <property type="entry name" value="AlcB"/>
    <property type="match status" value="1"/>
</dbReference>
<keyword evidence="4" id="KW-1185">Reference proteome</keyword>
<comment type="caution">
    <text evidence="3">The sequence shown here is derived from an EMBL/GenBank/DDBJ whole genome shotgun (WGS) entry which is preliminary data.</text>
</comment>
<dbReference type="Pfam" id="PF13523">
    <property type="entry name" value="Acetyltransf_8"/>
    <property type="match status" value="1"/>
</dbReference>
<evidence type="ECO:0000256" key="1">
    <source>
        <dbReference type="ARBA" id="ARBA00009893"/>
    </source>
</evidence>
<dbReference type="Gene3D" id="3.40.630.30">
    <property type="match status" value="1"/>
</dbReference>
<accession>A0A9P7SW66</accession>
<dbReference type="InterPro" id="IPR019432">
    <property type="entry name" value="Acyltransferase_MbtK/IucB-like"/>
</dbReference>
<proteinExistence type="inferred from homology"/>